<dbReference type="EMBL" id="CP087831">
    <property type="protein sequence ID" value="UZA04748.1"/>
    <property type="molecule type" value="Genomic_DNA"/>
</dbReference>
<sequence>MKKSEFLQIKAQAEERAWEETQIFVRFLRFYHTIMYFNGGNRLTKLTSGAIRLPEMLNDYVYYAFNLKEQTVAILFQKDIYACLDENSIKQCWIEPNGSLTIHFSTIRLMNFILPPLIINFATLSLQIKKSLANCDKLNIGLAVIDEDKVDIGDMIVINLPIQKSAPKNIINQQSGHLF</sequence>
<evidence type="ECO:0000313" key="2">
    <source>
        <dbReference type="Proteomes" id="UP001163632"/>
    </source>
</evidence>
<dbReference type="Proteomes" id="UP001163632">
    <property type="component" value="Plasmid unnamed1"/>
</dbReference>
<organism evidence="1 2">
    <name type="scientific">Moraxella bovis</name>
    <dbReference type="NCBI Taxonomy" id="476"/>
    <lineage>
        <taxon>Bacteria</taxon>
        <taxon>Pseudomonadati</taxon>
        <taxon>Pseudomonadota</taxon>
        <taxon>Gammaproteobacteria</taxon>
        <taxon>Moraxellales</taxon>
        <taxon>Moraxellaceae</taxon>
        <taxon>Moraxella</taxon>
    </lineage>
</organism>
<name>A0ABY6MBA7_MORBO</name>
<accession>A0ABY6MBA7</accession>
<evidence type="ECO:0000313" key="1">
    <source>
        <dbReference type="EMBL" id="UZA04748.1"/>
    </source>
</evidence>
<proteinExistence type="predicted"/>
<protein>
    <submittedName>
        <fullName evidence="1">Uncharacterized protein</fullName>
    </submittedName>
</protein>
<keyword evidence="2" id="KW-1185">Reference proteome</keyword>
<geneLocation type="plasmid" evidence="1 2">
    <name>unnamed1</name>
</geneLocation>
<gene>
    <name evidence="1" type="ORF">LP092_15380</name>
</gene>
<reference evidence="1" key="1">
    <citation type="journal article" date="2022" name="BMC Microbiol.">
        <title>Whole genome sequencing of Moraxella bovis strains from North America reveals two genotypes with different genetic determinants.</title>
        <authorList>
            <person name="Wynn E.L."/>
            <person name="Hille M.M."/>
            <person name="Loy J.D."/>
            <person name="Schuller G."/>
            <person name="Kuhn K.L."/>
            <person name="Dickey A.M."/>
            <person name="Bono J.L."/>
            <person name="Clawson M.L."/>
        </authorList>
    </citation>
    <scope>NUCLEOTIDE SEQUENCE</scope>
    <source>
        <strain evidence="1">SAM102599</strain>
    </source>
</reference>
<keyword evidence="1" id="KW-0614">Plasmid</keyword>
<dbReference type="RefSeq" id="WP_264697309.1">
    <property type="nucleotide sequence ID" value="NZ_CP087831.1"/>
</dbReference>